<accession>A0ABQ3UHD6</accession>
<dbReference type="Proteomes" id="UP000654345">
    <property type="component" value="Unassembled WGS sequence"/>
</dbReference>
<reference evidence="4 5" key="1">
    <citation type="journal article" date="2021" name="Int. J. Syst. Evol. Microbiol.">
        <title>Reticulibacter mediterranei gen. nov., sp. nov., within the new family Reticulibacteraceae fam. nov., and Ktedonospora formicarum gen. nov., sp. nov., Ktedonobacter robiniae sp. nov., Dictyobacter formicarum sp. nov. and Dictyobacter arantiisoli sp. nov., belonging to the class Ktedonobacteria.</title>
        <authorList>
            <person name="Yabe S."/>
            <person name="Zheng Y."/>
            <person name="Wang C.M."/>
            <person name="Sakai Y."/>
            <person name="Abe K."/>
            <person name="Yokota A."/>
            <person name="Donadio S."/>
            <person name="Cavaletti L."/>
            <person name="Monciardini P."/>
        </authorList>
    </citation>
    <scope>NUCLEOTIDE SEQUENCE [LARGE SCALE GENOMIC DNA]</scope>
    <source>
        <strain evidence="4 5">SOSP1-30</strain>
    </source>
</reference>
<dbReference type="SUPFAM" id="SSF54001">
    <property type="entry name" value="Cysteine proteinases"/>
    <property type="match status" value="1"/>
</dbReference>
<feature type="region of interest" description="Disordered" evidence="1">
    <location>
        <begin position="609"/>
        <end position="652"/>
    </location>
</feature>
<dbReference type="EMBL" id="BNJG01000001">
    <property type="protein sequence ID" value="GHO52132.1"/>
    <property type="molecule type" value="Genomic_DNA"/>
</dbReference>
<feature type="transmembrane region" description="Helical" evidence="2">
    <location>
        <begin position="237"/>
        <end position="259"/>
    </location>
</feature>
<dbReference type="Pfam" id="PF13559">
    <property type="entry name" value="DUF4129"/>
    <property type="match status" value="1"/>
</dbReference>
<feature type="transmembrane region" description="Helical" evidence="2">
    <location>
        <begin position="668"/>
        <end position="690"/>
    </location>
</feature>
<gene>
    <name evidence="4" type="ORF">KSB_06070</name>
</gene>
<sequence>MQDAAVNQMLRVLSRSPNDGRGRRKKGKPRESGSFHLSMEEGWLSLFLLAAVVYSTIWCVQAVGWVDNLNVLTLTTLLGLVAGILASKQYRFPSIVVHVVAMLFGLFVAFWQTAGAFHNGSFAAFAGSLGDWFNTVLHGGFGNDDSIFLFFIVTLGFVLAYTSAWLVYRTRSPWLMIIANAVVLLINLSNTTSGYIIFLVIFLLAALLLVLRFNLYESIKRWNRQGLRYSEDLSWDIMQAGALISIGILIFSWILPYGYTDPNVSQIWTVDSNPWVQLQNTWDRIMSVNGGVNAANRGSFRDTLTLGGNPNLNNEIVFTVQSDDGSQYLQSTVFDTYTDRGWTISPTSNHSLKAKETNPLPVLKTKPVTQSITVVNQPALQYPYLFGAPQIVSTSLPASLMQSRTTGETTAWLNQNGFITGGNTYTVTSDVSSADEASLRTIPIPKDATSTYSPSGQVSADAYDPDIVRVYTQLPQDLDPQIAILAQNITRDKKTMYDKVLALEAYLRAHYAYDLNINKPPREEGVSWFLFRSNNRGFCNYFSSAMAVMARSLGIPTRVVVGYTNGNYDTKTHQRVIRGVDAHAWTQVYFAGYGWINFEPSQSFATFSRPLPDTSGNGSGSTGNLPGGPNGPNNPQNQDPRHKIGANDSLDGSGTNASVIGPDVGRSVSVAAGSLILLLLFGCILFSVWWRKLFRNLSVTSQVYGRVCMLADWAGIRLQPSNTPTEYMDKLAQASPDEAEMLHRLGDIYTRERWAPPESPDHPNHNGDLNEIGRLWQRLQPRLFLYLACHPYFLRWGPRRLLVLWREARERRKQHKMLYDNL</sequence>
<dbReference type="InterPro" id="IPR038765">
    <property type="entry name" value="Papain-like_cys_pep_sf"/>
</dbReference>
<proteinExistence type="predicted"/>
<dbReference type="InterPro" id="IPR052901">
    <property type="entry name" value="Bact_TGase-like"/>
</dbReference>
<dbReference type="InterPro" id="IPR002931">
    <property type="entry name" value="Transglutaminase-like"/>
</dbReference>
<organism evidence="4 5">
    <name type="scientific">Ktedonobacter robiniae</name>
    <dbReference type="NCBI Taxonomy" id="2778365"/>
    <lineage>
        <taxon>Bacteria</taxon>
        <taxon>Bacillati</taxon>
        <taxon>Chloroflexota</taxon>
        <taxon>Ktedonobacteria</taxon>
        <taxon>Ktedonobacterales</taxon>
        <taxon>Ktedonobacteraceae</taxon>
        <taxon>Ktedonobacter</taxon>
    </lineage>
</organism>
<feature type="transmembrane region" description="Helical" evidence="2">
    <location>
        <begin position="43"/>
        <end position="63"/>
    </location>
</feature>
<dbReference type="RefSeq" id="WP_201369072.1">
    <property type="nucleotide sequence ID" value="NZ_BNJG01000001.1"/>
</dbReference>
<dbReference type="InterPro" id="IPR021878">
    <property type="entry name" value="TgpA_N"/>
</dbReference>
<dbReference type="Pfam" id="PF01841">
    <property type="entry name" value="Transglut_core"/>
    <property type="match status" value="1"/>
</dbReference>
<dbReference type="PANTHER" id="PTHR42736:SF1">
    <property type="entry name" value="PROTEIN-GLUTAMINE GAMMA-GLUTAMYLTRANSFERASE"/>
    <property type="match status" value="1"/>
</dbReference>
<protein>
    <recommendedName>
        <fullName evidence="3">Transglutaminase-like domain-containing protein</fullName>
    </recommendedName>
</protein>
<evidence type="ECO:0000256" key="2">
    <source>
        <dbReference type="SAM" id="Phobius"/>
    </source>
</evidence>
<feature type="transmembrane region" description="Helical" evidence="2">
    <location>
        <begin position="195"/>
        <end position="216"/>
    </location>
</feature>
<name>A0ABQ3UHD6_9CHLR</name>
<dbReference type="Pfam" id="PF11992">
    <property type="entry name" value="TgpA_N"/>
    <property type="match status" value="1"/>
</dbReference>
<feature type="transmembrane region" description="Helical" evidence="2">
    <location>
        <begin position="147"/>
        <end position="167"/>
    </location>
</feature>
<dbReference type="PANTHER" id="PTHR42736">
    <property type="entry name" value="PROTEIN-GLUTAMINE GAMMA-GLUTAMYLTRANSFERASE"/>
    <property type="match status" value="1"/>
</dbReference>
<keyword evidence="2" id="KW-0472">Membrane</keyword>
<dbReference type="SMART" id="SM00460">
    <property type="entry name" value="TGc"/>
    <property type="match status" value="1"/>
</dbReference>
<keyword evidence="5" id="KW-1185">Reference proteome</keyword>
<evidence type="ECO:0000256" key="1">
    <source>
        <dbReference type="SAM" id="MobiDB-lite"/>
    </source>
</evidence>
<keyword evidence="2" id="KW-1133">Transmembrane helix</keyword>
<dbReference type="InterPro" id="IPR025403">
    <property type="entry name" value="TgpA-like_C"/>
</dbReference>
<feature type="compositionally biased region" description="Gly residues" evidence="1">
    <location>
        <begin position="617"/>
        <end position="630"/>
    </location>
</feature>
<feature type="transmembrane region" description="Helical" evidence="2">
    <location>
        <begin position="69"/>
        <end position="86"/>
    </location>
</feature>
<feature type="domain" description="Transglutaminase-like" evidence="3">
    <location>
        <begin position="531"/>
        <end position="602"/>
    </location>
</feature>
<evidence type="ECO:0000313" key="4">
    <source>
        <dbReference type="EMBL" id="GHO52132.1"/>
    </source>
</evidence>
<evidence type="ECO:0000259" key="3">
    <source>
        <dbReference type="SMART" id="SM00460"/>
    </source>
</evidence>
<feature type="transmembrane region" description="Helical" evidence="2">
    <location>
        <begin position="174"/>
        <end position="189"/>
    </location>
</feature>
<comment type="caution">
    <text evidence="4">The sequence shown here is derived from an EMBL/GenBank/DDBJ whole genome shotgun (WGS) entry which is preliminary data.</text>
</comment>
<evidence type="ECO:0000313" key="5">
    <source>
        <dbReference type="Proteomes" id="UP000654345"/>
    </source>
</evidence>
<feature type="transmembrane region" description="Helical" evidence="2">
    <location>
        <begin position="95"/>
        <end position="114"/>
    </location>
</feature>
<keyword evidence="2" id="KW-0812">Transmembrane</keyword>
<dbReference type="Gene3D" id="3.10.620.30">
    <property type="match status" value="1"/>
</dbReference>